<accession>F2LWW6</accession>
<feature type="transmembrane region" description="Helical" evidence="2">
    <location>
        <begin position="21"/>
        <end position="47"/>
    </location>
</feature>
<reference evidence="3 4" key="1">
    <citation type="journal article" date="2011" name="Stand. Genomic Sci.">
        <title>Complete genome sequence of the thermophilic sulfur-reducer Hippea maritima type strain (MH(2)).</title>
        <authorList>
            <person name="Huntemann M."/>
            <person name="Lu M."/>
            <person name="Nolan M."/>
            <person name="Lapidus A."/>
            <person name="Lucas S."/>
            <person name="Hammon N."/>
            <person name="Deshpande S."/>
            <person name="Cheng J.F."/>
            <person name="Tapia R."/>
            <person name="Han C."/>
            <person name="Goodwin L."/>
            <person name="Pitluck S."/>
            <person name="Liolios K."/>
            <person name="Pagani I."/>
            <person name="Ivanova N."/>
            <person name="Ovchinikova G."/>
            <person name="Pati A."/>
            <person name="Chen A."/>
            <person name="Palaniappan K."/>
            <person name="Land M."/>
            <person name="Hauser L."/>
            <person name="Jeffries C.D."/>
            <person name="Detter J.C."/>
            <person name="Brambilla E.M."/>
            <person name="Rohde M."/>
            <person name="Spring S."/>
            <person name="Goker M."/>
            <person name="Woyke T."/>
            <person name="Bristow J."/>
            <person name="Eisen J.A."/>
            <person name="Markowitz V."/>
            <person name="Hugenholtz P."/>
            <person name="Kyrpides N.C."/>
            <person name="Klenk H.P."/>
            <person name="Mavromatis K."/>
        </authorList>
    </citation>
    <scope>NUCLEOTIDE SEQUENCE [LARGE SCALE GENOMIC DNA]</scope>
    <source>
        <strain evidence="4">ATCC 700847 / DSM 10411 / MH2</strain>
    </source>
</reference>
<evidence type="ECO:0000256" key="1">
    <source>
        <dbReference type="SAM" id="Coils"/>
    </source>
</evidence>
<dbReference type="EMBL" id="CP002606">
    <property type="protein sequence ID" value="AEA34150.1"/>
    <property type="molecule type" value="Genomic_DNA"/>
</dbReference>
<keyword evidence="1" id="KW-0175">Coiled coil</keyword>
<keyword evidence="2" id="KW-0812">Transmembrane</keyword>
<keyword evidence="2" id="KW-1133">Transmembrane helix</keyword>
<dbReference type="AlphaFoldDB" id="F2LWW6"/>
<dbReference type="Pfam" id="PF05137">
    <property type="entry name" value="PilN"/>
    <property type="match status" value="1"/>
</dbReference>
<keyword evidence="4" id="KW-1185">Reference proteome</keyword>
<dbReference type="InterPro" id="IPR007813">
    <property type="entry name" value="PilN"/>
</dbReference>
<dbReference type="STRING" id="760142.Hipma_1188"/>
<dbReference type="InterPro" id="IPR052534">
    <property type="entry name" value="Extracell_DNA_Util/SecSys_Comp"/>
</dbReference>
<keyword evidence="2" id="KW-0472">Membrane</keyword>
<reference evidence="4" key="2">
    <citation type="submission" date="2011-03" db="EMBL/GenBank/DDBJ databases">
        <title>The complete genome of Hippea maritima DSM 10411.</title>
        <authorList>
            <consortium name="US DOE Joint Genome Institute (JGI-PGF)"/>
            <person name="Lucas S."/>
            <person name="Copeland A."/>
            <person name="Lapidus A."/>
            <person name="Bruce D."/>
            <person name="Goodwin L."/>
            <person name="Pitluck S."/>
            <person name="Peters L."/>
            <person name="Kyrpides N."/>
            <person name="Mavromatis K."/>
            <person name="Pagani I."/>
            <person name="Ivanova N."/>
            <person name="Mikhailova N."/>
            <person name="Lu M."/>
            <person name="Detter J.C."/>
            <person name="Tapia R."/>
            <person name="Han C."/>
            <person name="Land M."/>
            <person name="Hauser L."/>
            <person name="Markowitz V."/>
            <person name="Cheng J.-F."/>
            <person name="Hugenholtz P."/>
            <person name="Woyke T."/>
            <person name="Wu D."/>
            <person name="Spring S."/>
            <person name="Schroeder M."/>
            <person name="Brambilla E."/>
            <person name="Klenk H.-P."/>
            <person name="Eisen J.A."/>
        </authorList>
    </citation>
    <scope>NUCLEOTIDE SEQUENCE [LARGE SCALE GENOMIC DNA]</scope>
    <source>
        <strain evidence="4">ATCC 700847 / DSM 10411 / MH2</strain>
    </source>
</reference>
<feature type="coiled-coil region" evidence="1">
    <location>
        <begin position="55"/>
        <end position="82"/>
    </location>
</feature>
<gene>
    <name evidence="3" type="ordered locus">Hipma_1188</name>
</gene>
<organism evidence="3 4">
    <name type="scientific">Hippea maritima (strain ATCC 700847 / DSM 10411 / MH2)</name>
    <dbReference type="NCBI Taxonomy" id="760142"/>
    <lineage>
        <taxon>Bacteria</taxon>
        <taxon>Pseudomonadati</taxon>
        <taxon>Campylobacterota</taxon>
        <taxon>Desulfurellia</taxon>
        <taxon>Desulfurellales</taxon>
        <taxon>Hippeaceae</taxon>
        <taxon>Hippea</taxon>
    </lineage>
</organism>
<evidence type="ECO:0000313" key="4">
    <source>
        <dbReference type="Proteomes" id="UP000008139"/>
    </source>
</evidence>
<sequence>MIKINLLGKEEIRQKKASFALDVPLSIVIIISVFLIEIVGLGVFTYMTNDKIDRMTTERNNLSRLEKEVRRIKARISEVKRMVKAVKSLEKDRGKAAMILAEIANTMPEGFNQISNSAIKTYGGGLWLVSVSKNGKVIKIKGKSFTPEAVADYMIRLGTLKNVEKVRFDGSGLKKLSGHGGVDVYSFSIVVTLKG</sequence>
<dbReference type="PANTHER" id="PTHR40278:SF1">
    <property type="entry name" value="DNA UTILIZATION PROTEIN HOFN"/>
    <property type="match status" value="1"/>
</dbReference>
<dbReference type="KEGG" id="hmr:Hipma_1188"/>
<dbReference type="RefSeq" id="WP_013682187.1">
    <property type="nucleotide sequence ID" value="NC_015318.1"/>
</dbReference>
<dbReference type="PANTHER" id="PTHR40278">
    <property type="entry name" value="DNA UTILIZATION PROTEIN HOFN"/>
    <property type="match status" value="1"/>
</dbReference>
<evidence type="ECO:0000313" key="3">
    <source>
        <dbReference type="EMBL" id="AEA34150.1"/>
    </source>
</evidence>
<dbReference type="eggNOG" id="COG3166">
    <property type="taxonomic scope" value="Bacteria"/>
</dbReference>
<dbReference type="InParanoid" id="F2LWW6"/>
<protein>
    <submittedName>
        <fullName evidence="3">Fimbrial assembly family protein</fullName>
    </submittedName>
</protein>
<name>F2LWW6_HIPMA</name>
<evidence type="ECO:0000256" key="2">
    <source>
        <dbReference type="SAM" id="Phobius"/>
    </source>
</evidence>
<dbReference type="HOGENOM" id="CLU_1394680_0_0_7"/>
<dbReference type="OrthoDB" id="5517136at2"/>
<dbReference type="Proteomes" id="UP000008139">
    <property type="component" value="Chromosome"/>
</dbReference>
<proteinExistence type="predicted"/>